<organism evidence="2 3">
    <name type="scientific">Babjeviella inositovora NRRL Y-12698</name>
    <dbReference type="NCBI Taxonomy" id="984486"/>
    <lineage>
        <taxon>Eukaryota</taxon>
        <taxon>Fungi</taxon>
        <taxon>Dikarya</taxon>
        <taxon>Ascomycota</taxon>
        <taxon>Saccharomycotina</taxon>
        <taxon>Pichiomycetes</taxon>
        <taxon>Serinales incertae sedis</taxon>
        <taxon>Babjeviella</taxon>
    </lineage>
</organism>
<accession>A0A1E3QHY2</accession>
<reference evidence="3" key="1">
    <citation type="submission" date="2016-05" db="EMBL/GenBank/DDBJ databases">
        <title>Comparative genomics of biotechnologically important yeasts.</title>
        <authorList>
            <consortium name="DOE Joint Genome Institute"/>
            <person name="Riley R."/>
            <person name="Haridas S."/>
            <person name="Wolfe K.H."/>
            <person name="Lopes M.R."/>
            <person name="Hittinger C.T."/>
            <person name="Goker M."/>
            <person name="Salamov A."/>
            <person name="Wisecaver J."/>
            <person name="Long T.M."/>
            <person name="Aerts A.L."/>
            <person name="Barry K."/>
            <person name="Choi C."/>
            <person name="Clum A."/>
            <person name="Coughlan A.Y."/>
            <person name="Deshpande S."/>
            <person name="Douglass A.P."/>
            <person name="Hanson S.J."/>
            <person name="Klenk H.-P."/>
            <person name="Labutti K."/>
            <person name="Lapidus A."/>
            <person name="Lindquist E."/>
            <person name="Lipzen A."/>
            <person name="Meier-Kolthoff J.P."/>
            <person name="Ohm R.A."/>
            <person name="Otillar R.P."/>
            <person name="Pangilinan J."/>
            <person name="Peng Y."/>
            <person name="Rokas A."/>
            <person name="Rosa C.A."/>
            <person name="Scheuner C."/>
            <person name="Sibirny A.A."/>
            <person name="Slot J.C."/>
            <person name="Stielow J.B."/>
            <person name="Sun H."/>
            <person name="Kurtzman C.P."/>
            <person name="Blackwell M."/>
            <person name="Grigoriev I.V."/>
            <person name="Jeffries T.W."/>
        </authorList>
    </citation>
    <scope>NUCLEOTIDE SEQUENCE [LARGE SCALE GENOMIC DNA]</scope>
    <source>
        <strain evidence="3">NRRL Y-12698</strain>
    </source>
</reference>
<proteinExistence type="predicted"/>
<keyword evidence="3" id="KW-1185">Reference proteome</keyword>
<gene>
    <name evidence="2" type="ORF">BABINDRAFT_163569</name>
</gene>
<dbReference type="RefSeq" id="XP_018982627.1">
    <property type="nucleotide sequence ID" value="XM_019129985.1"/>
</dbReference>
<name>A0A1E3QHY2_9ASCO</name>
<dbReference type="EMBL" id="KV454441">
    <property type="protein sequence ID" value="ODQ77299.1"/>
    <property type="molecule type" value="Genomic_DNA"/>
</dbReference>
<dbReference type="GeneID" id="30147838"/>
<feature type="region of interest" description="Disordered" evidence="1">
    <location>
        <begin position="1"/>
        <end position="23"/>
    </location>
</feature>
<evidence type="ECO:0000256" key="1">
    <source>
        <dbReference type="SAM" id="MobiDB-lite"/>
    </source>
</evidence>
<dbReference type="AlphaFoldDB" id="A0A1E3QHY2"/>
<sequence length="117" mass="12907">MPAVSVSSEEATNQISGADLHPNHLGAMSTVPYINESDFATDEEKYPASLCSSTAALLSQEAVLFEWSNDTLAEPFKGDKVIQFHKAADMVDYYYLLDLEDCSVSLGKFEHADKQIR</sequence>
<feature type="compositionally biased region" description="Polar residues" evidence="1">
    <location>
        <begin position="1"/>
        <end position="16"/>
    </location>
</feature>
<protein>
    <submittedName>
        <fullName evidence="2">Uncharacterized protein</fullName>
    </submittedName>
</protein>
<evidence type="ECO:0000313" key="2">
    <source>
        <dbReference type="EMBL" id="ODQ77299.1"/>
    </source>
</evidence>
<evidence type="ECO:0000313" key="3">
    <source>
        <dbReference type="Proteomes" id="UP000094336"/>
    </source>
</evidence>
<dbReference type="Proteomes" id="UP000094336">
    <property type="component" value="Unassembled WGS sequence"/>
</dbReference>